<name>A0A4R6BT67_9STAP</name>
<evidence type="ECO:0000313" key="2">
    <source>
        <dbReference type="Proteomes" id="UP000294802"/>
    </source>
</evidence>
<dbReference type="Proteomes" id="UP000294802">
    <property type="component" value="Unassembled WGS sequence"/>
</dbReference>
<proteinExistence type="predicted"/>
<dbReference type="AlphaFoldDB" id="A0A4R6BT67"/>
<gene>
    <name evidence="1" type="ORF">ERX29_08785</name>
</gene>
<comment type="caution">
    <text evidence="1">The sequence shown here is derived from an EMBL/GenBank/DDBJ whole genome shotgun (WGS) entry which is preliminary data.</text>
</comment>
<sequence>MTDQLIIRYLEQHYKKHFGRIYKIRITQLKDKGYYYEFNLWKDNVVTIGESVLKIDIQLYEDKI</sequence>
<protein>
    <submittedName>
        <fullName evidence="1">Uncharacterized protein</fullName>
    </submittedName>
</protein>
<organism evidence="1 2">
    <name type="scientific">Macrococcus lamae</name>
    <dbReference type="NCBI Taxonomy" id="198484"/>
    <lineage>
        <taxon>Bacteria</taxon>
        <taxon>Bacillati</taxon>
        <taxon>Bacillota</taxon>
        <taxon>Bacilli</taxon>
        <taxon>Bacillales</taxon>
        <taxon>Staphylococcaceae</taxon>
        <taxon>Macrococcus</taxon>
    </lineage>
</organism>
<dbReference type="RefSeq" id="WP_133444311.1">
    <property type="nucleotide sequence ID" value="NZ_SCWB01000014.1"/>
</dbReference>
<dbReference type="OrthoDB" id="2418606at2"/>
<keyword evidence="2" id="KW-1185">Reference proteome</keyword>
<reference evidence="1 2" key="1">
    <citation type="submission" date="2019-01" db="EMBL/GenBank/DDBJ databases">
        <title>Draft genome sequences of the type strains of six Macrococcus species.</title>
        <authorList>
            <person name="Mazhar S."/>
            <person name="Altermann E."/>
            <person name="Hill C."/>
            <person name="Mcauliffe O."/>
        </authorList>
    </citation>
    <scope>NUCLEOTIDE SEQUENCE [LARGE SCALE GENOMIC DNA]</scope>
    <source>
        <strain evidence="1 2">CCM4815</strain>
    </source>
</reference>
<evidence type="ECO:0000313" key="1">
    <source>
        <dbReference type="EMBL" id="TDM07520.1"/>
    </source>
</evidence>
<accession>A0A4R6BT67</accession>
<dbReference type="EMBL" id="SCWB01000014">
    <property type="protein sequence ID" value="TDM07520.1"/>
    <property type="molecule type" value="Genomic_DNA"/>
</dbReference>